<evidence type="ECO:0000256" key="1">
    <source>
        <dbReference type="ARBA" id="ARBA00022982"/>
    </source>
</evidence>
<feature type="domain" description="Electron transfer flavoprotein alpha/beta-subunit N-terminal" evidence="2">
    <location>
        <begin position="22"/>
        <end position="165"/>
    </location>
</feature>
<evidence type="ECO:0000313" key="4">
    <source>
        <dbReference type="Proteomes" id="UP000248395"/>
    </source>
</evidence>
<dbReference type="InterPro" id="IPR014729">
    <property type="entry name" value="Rossmann-like_a/b/a_fold"/>
</dbReference>
<dbReference type="OrthoDB" id="5598152at2"/>
<protein>
    <submittedName>
        <fullName evidence="3">Electron transfer flavoprotein beta subunit</fullName>
    </submittedName>
</protein>
<dbReference type="Pfam" id="PF01012">
    <property type="entry name" value="ETF"/>
    <property type="match status" value="1"/>
</dbReference>
<proteinExistence type="predicted"/>
<evidence type="ECO:0000259" key="2">
    <source>
        <dbReference type="Pfam" id="PF01012"/>
    </source>
</evidence>
<sequence length="248" mass="25515">MKIAVLVSPAVHPVSGRPCAGEADLAALALAQRLPGELQVWYAGAADDAALADYLARGAGTIHSLNLSPDSDVLSALGSALQGVDMVLCGARSGGGDGSGLLPYQLAEQLGAALLPDVLDLSKSDRQWRAVQALPKGVRRTLQASLPLVASVNPRAATAPGWSYARLQQGKIRRKAATGAALAPVVLEPSRRARALVAASKVSGHARMQGAIAGGDAKAAGVVVKQGDSVEKAQVVLDYLRQHQLVDF</sequence>
<keyword evidence="1" id="KW-0249">Electron transport</keyword>
<dbReference type="Proteomes" id="UP000248395">
    <property type="component" value="Unassembled WGS sequence"/>
</dbReference>
<name>A0A318J6E6_9NEIS</name>
<dbReference type="SUPFAM" id="SSF52402">
    <property type="entry name" value="Adenine nucleotide alpha hydrolases-like"/>
    <property type="match status" value="1"/>
</dbReference>
<gene>
    <name evidence="3" type="ORF">DFR38_1188</name>
</gene>
<dbReference type="InterPro" id="IPR014730">
    <property type="entry name" value="ETF_a/b_N"/>
</dbReference>
<dbReference type="RefSeq" id="WP_110313655.1">
    <property type="nucleotide sequence ID" value="NZ_QJKC01000018.1"/>
</dbReference>
<evidence type="ECO:0000313" key="3">
    <source>
        <dbReference type="EMBL" id="PXX42728.1"/>
    </source>
</evidence>
<dbReference type="EMBL" id="QJKC01000018">
    <property type="protein sequence ID" value="PXX42728.1"/>
    <property type="molecule type" value="Genomic_DNA"/>
</dbReference>
<keyword evidence="4" id="KW-1185">Reference proteome</keyword>
<reference evidence="3 4" key="1">
    <citation type="submission" date="2018-05" db="EMBL/GenBank/DDBJ databases">
        <title>Genomic Encyclopedia of Type Strains, Phase IV (KMG-IV): sequencing the most valuable type-strain genomes for metagenomic binning, comparative biology and taxonomic classification.</title>
        <authorList>
            <person name="Goeker M."/>
        </authorList>
    </citation>
    <scope>NUCLEOTIDE SEQUENCE [LARGE SCALE GENOMIC DNA]</scope>
    <source>
        <strain evidence="3 4">DSM 25134</strain>
    </source>
</reference>
<comment type="caution">
    <text evidence="3">The sequence shown here is derived from an EMBL/GenBank/DDBJ whole genome shotgun (WGS) entry which is preliminary data.</text>
</comment>
<dbReference type="Gene3D" id="3.40.50.620">
    <property type="entry name" value="HUPs"/>
    <property type="match status" value="1"/>
</dbReference>
<keyword evidence="1" id="KW-0813">Transport</keyword>
<accession>A0A318J6E6</accession>
<dbReference type="AlphaFoldDB" id="A0A318J6E6"/>
<organism evidence="3 4">
    <name type="scientific">Aquitalea magnusonii</name>
    <dbReference type="NCBI Taxonomy" id="332411"/>
    <lineage>
        <taxon>Bacteria</taxon>
        <taxon>Pseudomonadati</taxon>
        <taxon>Pseudomonadota</taxon>
        <taxon>Betaproteobacteria</taxon>
        <taxon>Neisseriales</taxon>
        <taxon>Chromobacteriaceae</taxon>
        <taxon>Aquitalea</taxon>
    </lineage>
</organism>